<dbReference type="RefSeq" id="XP_053756104.1">
    <property type="nucleotide sequence ID" value="XM_053900129.1"/>
</dbReference>
<sequence length="1025" mass="114380">MKMVVPECLQNAVFNLHPLRRLLLIGSEGPRPKRHFLRKRTREIRFKALGWSLSPGGLRQRALPGQVSVLCLRSNCPKCGSTGKAENASYRYKLSLKVAESSKLFGITVFGSCLDAFFGLTATALHRYIQDHNEISETLDSDAIQNLLTKAVEICFIGQSFIFGVTNFGNQYGRGSDSNNFLKQRSDHKREVRALIACQIVLPDPGVAGFTVIDYFHQLLQLSYFRKLHDGSQAPNSHLLASEHTNSDLSSICGPDSSSGFFKSHGRDSFSRFWQASLELTYTLSHLTGDDFSASEQSKAIGTLHQNRKCISFSEATGSHSCHDAFQGSWSLVSYMDKKSTAQKLDEELVLQADHPSVVHSSHEIGIVDSNFFPLKMRELLQSNNKISFHSTVEIKNQYSQHELTCDQYLDLDNPPSLQKRSACFTPSSLRLEEIASGSQDCDTEIWDDLPFSESLNEFLAVIESEIATTQTHASNRKCHLDNIDRLQADHVRLSVASQRTTGALHTPPVALRSSQATVKASCSKDNFFSNCEANSSPCVQKESQLNNTAEVVSINSNGSDISEYFPSNAYLSALFPSSKSLGTTVTLKSTRIPLHRAEISLKLTTSESDHSCLSSKYFNRCGEKSLSEMSEKLVALGSRRYNDVSDLCNLENKQHCRWPKNQDDSFTICRKLTYPSEALGCSPDTTTITLKEMPCRHINNNLTQNYSTGHEGSYDASADLFDDSAKEMDITTEIMKKSQHILLQWGKSLAESHHIESDFLMRSLPENSSQFSQKLSLQSMSATLCPRTCSSPPHCQSDSEYDFVDSQDFVPCSQSTPVAGFHQTRIHGMKGAFKNLPDLYLDLDGNYKKRKISSENHAQQATPSCPNNVRTPSQKSRSPVISGIPQPEVFNNRPFAECLETEDEWVPPTTKKVFPSEMLGFQALSLRKCSAACDSPDQKEPPRKKLKCVKRRIEKCLIKKELKNMFTAGVTKQKTLNTSSDWFCKESVLGLDSCSEVKCCLPFSKNWPPSVPETKSSWSPELFS</sequence>
<keyword evidence="2" id="KW-1185">Reference proteome</keyword>
<evidence type="ECO:0000256" key="1">
    <source>
        <dbReference type="SAM" id="MobiDB-lite"/>
    </source>
</evidence>
<name>A0A9W2VBZ4_PANPR</name>
<dbReference type="GeneID" id="109267280"/>
<evidence type="ECO:0000313" key="2">
    <source>
        <dbReference type="Proteomes" id="UP001165780"/>
    </source>
</evidence>
<feature type="region of interest" description="Disordered" evidence="1">
    <location>
        <begin position="854"/>
        <end position="887"/>
    </location>
</feature>
<evidence type="ECO:0000313" key="3">
    <source>
        <dbReference type="RefSeq" id="XP_053756104.1"/>
    </source>
</evidence>
<dbReference type="GO" id="GO:1902230">
    <property type="term" value="P:negative regulation of intrinsic apoptotic signaling pathway in response to DNA damage"/>
    <property type="evidence" value="ECO:0007669"/>
    <property type="project" value="InterPro"/>
</dbReference>
<proteinExistence type="predicted"/>
<dbReference type="InterPro" id="IPR012340">
    <property type="entry name" value="NA-bd_OB-fold"/>
</dbReference>
<dbReference type="PANTHER" id="PTHR35537:SF1">
    <property type="entry name" value="DNA DAMAGE-INDUCED APOPTOSIS SUPPRESSOR PROTEIN"/>
    <property type="match status" value="1"/>
</dbReference>
<dbReference type="CTD" id="220042"/>
<gene>
    <name evidence="3" type="primary">DDIAS</name>
</gene>
<reference evidence="3" key="1">
    <citation type="submission" date="2025-08" db="UniProtKB">
        <authorList>
            <consortium name="RefSeq"/>
        </authorList>
    </citation>
    <scope>IDENTIFICATION</scope>
    <source>
        <tissue evidence="3">Whole blood</tissue>
    </source>
</reference>
<dbReference type="InterPro" id="IPR043522">
    <property type="entry name" value="DDIAS"/>
</dbReference>
<feature type="compositionally biased region" description="Polar residues" evidence="1">
    <location>
        <begin position="856"/>
        <end position="880"/>
    </location>
</feature>
<dbReference type="Proteomes" id="UP001165780">
    <property type="component" value="Unplaced"/>
</dbReference>
<dbReference type="AlphaFoldDB" id="A0A9W2VBZ4"/>
<dbReference type="PANTHER" id="PTHR35537">
    <property type="entry name" value="DNA DAMAGE-INDUCIBLE APOPTOSIS SUPPRESSOR PROTEIN DDIAS"/>
    <property type="match status" value="1"/>
</dbReference>
<dbReference type="GO" id="GO:0005737">
    <property type="term" value="C:cytoplasm"/>
    <property type="evidence" value="ECO:0007669"/>
    <property type="project" value="TreeGrafter"/>
</dbReference>
<organism evidence="2 3">
    <name type="scientific">Panthera pardus</name>
    <name type="common">Leopard</name>
    <name type="synonym">Felis pardus</name>
    <dbReference type="NCBI Taxonomy" id="9691"/>
    <lineage>
        <taxon>Eukaryota</taxon>
        <taxon>Metazoa</taxon>
        <taxon>Chordata</taxon>
        <taxon>Craniata</taxon>
        <taxon>Vertebrata</taxon>
        <taxon>Euteleostomi</taxon>
        <taxon>Mammalia</taxon>
        <taxon>Eutheria</taxon>
        <taxon>Laurasiatheria</taxon>
        <taxon>Carnivora</taxon>
        <taxon>Feliformia</taxon>
        <taxon>Felidae</taxon>
        <taxon>Pantherinae</taxon>
        <taxon>Panthera</taxon>
    </lineage>
</organism>
<dbReference type="GO" id="GO:0005634">
    <property type="term" value="C:nucleus"/>
    <property type="evidence" value="ECO:0007669"/>
    <property type="project" value="TreeGrafter"/>
</dbReference>
<accession>A0A9W2VBZ4</accession>
<dbReference type="SUPFAM" id="SSF50249">
    <property type="entry name" value="Nucleic acid-binding proteins"/>
    <property type="match status" value="1"/>
</dbReference>
<dbReference type="Gene3D" id="2.40.50.140">
    <property type="entry name" value="Nucleic acid-binding proteins"/>
    <property type="match status" value="1"/>
</dbReference>
<protein>
    <submittedName>
        <fullName evidence="3">DNA damage-induced apoptosis suppressor protein isoform X1</fullName>
    </submittedName>
</protein>